<evidence type="ECO:0000256" key="1">
    <source>
        <dbReference type="SAM" id="Phobius"/>
    </source>
</evidence>
<accession>A0A2G5CCQ7</accession>
<gene>
    <name evidence="2" type="ORF">AQUCO_06300013v1</name>
</gene>
<organism evidence="2 3">
    <name type="scientific">Aquilegia coerulea</name>
    <name type="common">Rocky mountain columbine</name>
    <dbReference type="NCBI Taxonomy" id="218851"/>
    <lineage>
        <taxon>Eukaryota</taxon>
        <taxon>Viridiplantae</taxon>
        <taxon>Streptophyta</taxon>
        <taxon>Embryophyta</taxon>
        <taxon>Tracheophyta</taxon>
        <taxon>Spermatophyta</taxon>
        <taxon>Magnoliopsida</taxon>
        <taxon>Ranunculales</taxon>
        <taxon>Ranunculaceae</taxon>
        <taxon>Thalictroideae</taxon>
        <taxon>Aquilegia</taxon>
    </lineage>
</organism>
<reference evidence="2 3" key="1">
    <citation type="submission" date="2017-09" db="EMBL/GenBank/DDBJ databases">
        <title>WGS assembly of Aquilegia coerulea Goldsmith.</title>
        <authorList>
            <person name="Hodges S."/>
            <person name="Kramer E."/>
            <person name="Nordborg M."/>
            <person name="Tomkins J."/>
            <person name="Borevitz J."/>
            <person name="Derieg N."/>
            <person name="Yan J."/>
            <person name="Mihaltcheva S."/>
            <person name="Hayes R.D."/>
            <person name="Rokhsar D."/>
        </authorList>
    </citation>
    <scope>NUCLEOTIDE SEQUENCE [LARGE SCALE GENOMIC DNA]</scope>
    <source>
        <strain evidence="3">cv. Goldsmith</strain>
    </source>
</reference>
<keyword evidence="3" id="KW-1185">Reference proteome</keyword>
<evidence type="ECO:0000313" key="2">
    <source>
        <dbReference type="EMBL" id="PIA29046.1"/>
    </source>
</evidence>
<dbReference type="AlphaFoldDB" id="A0A2G5CCQ7"/>
<protein>
    <submittedName>
        <fullName evidence="2">Uncharacterized protein</fullName>
    </submittedName>
</protein>
<evidence type="ECO:0000313" key="3">
    <source>
        <dbReference type="Proteomes" id="UP000230069"/>
    </source>
</evidence>
<name>A0A2G5CCQ7_AQUCA</name>
<keyword evidence="1" id="KW-1133">Transmembrane helix</keyword>
<dbReference type="Proteomes" id="UP000230069">
    <property type="component" value="Unassembled WGS sequence"/>
</dbReference>
<sequence>MYVLLDASFLRYWFNSIVLNKLQYVGVFSLSELLSMFWYVSCIFPRLFAQCTACLHDGSFWKPLTYSLSS</sequence>
<dbReference type="InParanoid" id="A0A2G5CCQ7"/>
<keyword evidence="1" id="KW-0812">Transmembrane</keyword>
<feature type="transmembrane region" description="Helical" evidence="1">
    <location>
        <begin position="22"/>
        <end position="40"/>
    </location>
</feature>
<keyword evidence="1" id="KW-0472">Membrane</keyword>
<dbReference type="EMBL" id="KZ305080">
    <property type="protein sequence ID" value="PIA29046.1"/>
    <property type="molecule type" value="Genomic_DNA"/>
</dbReference>
<proteinExistence type="predicted"/>